<gene>
    <name evidence="1" type="ORF">M404DRAFT_437738</name>
</gene>
<evidence type="ECO:0000313" key="1">
    <source>
        <dbReference type="EMBL" id="KIO06658.1"/>
    </source>
</evidence>
<dbReference type="InParanoid" id="A0A0C3JC41"/>
<evidence type="ECO:0000313" key="2">
    <source>
        <dbReference type="Proteomes" id="UP000054217"/>
    </source>
</evidence>
<reference evidence="1 2" key="1">
    <citation type="submission" date="2014-04" db="EMBL/GenBank/DDBJ databases">
        <authorList>
            <consortium name="DOE Joint Genome Institute"/>
            <person name="Kuo A."/>
            <person name="Kohler A."/>
            <person name="Costa M.D."/>
            <person name="Nagy L.G."/>
            <person name="Floudas D."/>
            <person name="Copeland A."/>
            <person name="Barry K.W."/>
            <person name="Cichocki N."/>
            <person name="Veneault-Fourrey C."/>
            <person name="LaButti K."/>
            <person name="Lindquist E.A."/>
            <person name="Lipzen A."/>
            <person name="Lundell T."/>
            <person name="Morin E."/>
            <person name="Murat C."/>
            <person name="Sun H."/>
            <person name="Tunlid A."/>
            <person name="Henrissat B."/>
            <person name="Grigoriev I.V."/>
            <person name="Hibbett D.S."/>
            <person name="Martin F."/>
            <person name="Nordberg H.P."/>
            <person name="Cantor M.N."/>
            <person name="Hua S.X."/>
        </authorList>
    </citation>
    <scope>NUCLEOTIDE SEQUENCE [LARGE SCALE GENOMIC DNA]</scope>
    <source>
        <strain evidence="1 2">Marx 270</strain>
    </source>
</reference>
<keyword evidence="2" id="KW-1185">Reference proteome</keyword>
<protein>
    <submittedName>
        <fullName evidence="1">Uncharacterized protein</fullName>
    </submittedName>
</protein>
<dbReference type="HOGENOM" id="CLU_2085754_0_0_1"/>
<proteinExistence type="predicted"/>
<accession>A0A0C3JC41</accession>
<name>A0A0C3JC41_PISTI</name>
<reference evidence="2" key="2">
    <citation type="submission" date="2015-01" db="EMBL/GenBank/DDBJ databases">
        <title>Evolutionary Origins and Diversification of the Mycorrhizal Mutualists.</title>
        <authorList>
            <consortium name="DOE Joint Genome Institute"/>
            <consortium name="Mycorrhizal Genomics Consortium"/>
            <person name="Kohler A."/>
            <person name="Kuo A."/>
            <person name="Nagy L.G."/>
            <person name="Floudas D."/>
            <person name="Copeland A."/>
            <person name="Barry K.W."/>
            <person name="Cichocki N."/>
            <person name="Veneault-Fourrey C."/>
            <person name="LaButti K."/>
            <person name="Lindquist E.A."/>
            <person name="Lipzen A."/>
            <person name="Lundell T."/>
            <person name="Morin E."/>
            <person name="Murat C."/>
            <person name="Riley R."/>
            <person name="Ohm R."/>
            <person name="Sun H."/>
            <person name="Tunlid A."/>
            <person name="Henrissat B."/>
            <person name="Grigoriev I.V."/>
            <person name="Hibbett D.S."/>
            <person name="Martin F."/>
        </authorList>
    </citation>
    <scope>NUCLEOTIDE SEQUENCE [LARGE SCALE GENOMIC DNA]</scope>
    <source>
        <strain evidence="2">Marx 270</strain>
    </source>
</reference>
<dbReference type="Proteomes" id="UP000054217">
    <property type="component" value="Unassembled WGS sequence"/>
</dbReference>
<dbReference type="EMBL" id="KN831962">
    <property type="protein sequence ID" value="KIO06658.1"/>
    <property type="molecule type" value="Genomic_DNA"/>
</dbReference>
<sequence length="117" mass="12807">MTSELGCSVVGRWLSKLKGTRCLDVSGCRKFPAPSVQFYHLYKIHLHAVSTGSGSNFTLARRAWKSPVSCLQPGMLANTTNHDTCSTAAESPITIAQRNSQSSYWQVTPLIPVEIHS</sequence>
<dbReference type="AlphaFoldDB" id="A0A0C3JC41"/>
<organism evidence="1 2">
    <name type="scientific">Pisolithus tinctorius Marx 270</name>
    <dbReference type="NCBI Taxonomy" id="870435"/>
    <lineage>
        <taxon>Eukaryota</taxon>
        <taxon>Fungi</taxon>
        <taxon>Dikarya</taxon>
        <taxon>Basidiomycota</taxon>
        <taxon>Agaricomycotina</taxon>
        <taxon>Agaricomycetes</taxon>
        <taxon>Agaricomycetidae</taxon>
        <taxon>Boletales</taxon>
        <taxon>Sclerodermatineae</taxon>
        <taxon>Pisolithaceae</taxon>
        <taxon>Pisolithus</taxon>
    </lineage>
</organism>